<keyword evidence="2" id="KW-0732">Signal</keyword>
<dbReference type="InterPro" id="IPR036737">
    <property type="entry name" value="OmpA-like_sf"/>
</dbReference>
<evidence type="ECO:0000256" key="3">
    <source>
        <dbReference type="ARBA" id="ARBA00023136"/>
    </source>
</evidence>
<dbReference type="OrthoDB" id="9809164at2"/>
<keyword evidence="6" id="KW-0449">Lipoprotein</keyword>
<accession>E8WXM1</accession>
<evidence type="ECO:0000256" key="7">
    <source>
        <dbReference type="HAMAP-Rule" id="MF_02204"/>
    </source>
</evidence>
<dbReference type="InterPro" id="IPR039001">
    <property type="entry name" value="Pal"/>
</dbReference>
<dbReference type="InterPro" id="IPR006664">
    <property type="entry name" value="OMP_bac"/>
</dbReference>
<dbReference type="InterPro" id="IPR050330">
    <property type="entry name" value="Bact_OuterMem_StrucFunc"/>
</dbReference>
<dbReference type="InterPro" id="IPR006665">
    <property type="entry name" value="OmpA-like"/>
</dbReference>
<keyword evidence="11" id="KW-1185">Reference proteome</keyword>
<evidence type="ECO:0000259" key="9">
    <source>
        <dbReference type="PROSITE" id="PS51123"/>
    </source>
</evidence>
<name>E8WXM1_GRATM</name>
<dbReference type="HOGENOM" id="CLU_016890_9_0_0"/>
<dbReference type="GO" id="GO:0051301">
    <property type="term" value="P:cell division"/>
    <property type="evidence" value="ECO:0007669"/>
    <property type="project" value="InterPro"/>
</dbReference>
<dbReference type="RefSeq" id="WP_013579956.1">
    <property type="nucleotide sequence ID" value="NC_015064.1"/>
</dbReference>
<comment type="similarity">
    <text evidence="7">Belongs to the Pal lipoprotein family.</text>
</comment>
<comment type="subcellular location">
    <subcellularLocation>
        <location evidence="1">Cell outer membrane</location>
    </subcellularLocation>
</comment>
<gene>
    <name evidence="7" type="primary">pal</name>
    <name evidence="10" type="ordered locus">AciX9_1584</name>
</gene>
<dbReference type="PANTHER" id="PTHR30329">
    <property type="entry name" value="STATOR ELEMENT OF FLAGELLAR MOTOR COMPLEX"/>
    <property type="match status" value="1"/>
</dbReference>
<keyword evidence="3 8" id="KW-0472">Membrane</keyword>
<dbReference type="eggNOG" id="COG2885">
    <property type="taxonomic scope" value="Bacteria"/>
</dbReference>
<dbReference type="Proteomes" id="UP000000343">
    <property type="component" value="Chromosome"/>
</dbReference>
<dbReference type="EMBL" id="CP002480">
    <property type="protein sequence ID" value="ADW68637.1"/>
    <property type="molecule type" value="Genomic_DNA"/>
</dbReference>
<dbReference type="PANTHER" id="PTHR30329:SF21">
    <property type="entry name" value="LIPOPROTEIN YIAD-RELATED"/>
    <property type="match status" value="1"/>
</dbReference>
<evidence type="ECO:0000256" key="5">
    <source>
        <dbReference type="ARBA" id="ARBA00023237"/>
    </source>
</evidence>
<evidence type="ECO:0000256" key="4">
    <source>
        <dbReference type="ARBA" id="ARBA00023139"/>
    </source>
</evidence>
<evidence type="ECO:0000313" key="11">
    <source>
        <dbReference type="Proteomes" id="UP000000343"/>
    </source>
</evidence>
<evidence type="ECO:0000313" key="10">
    <source>
        <dbReference type="EMBL" id="ADW68637.1"/>
    </source>
</evidence>
<dbReference type="HAMAP" id="MF_02204">
    <property type="entry name" value="Pal"/>
    <property type="match status" value="1"/>
</dbReference>
<protein>
    <recommendedName>
        <fullName evidence="7">Peptidoglycan-associated protein</fullName>
    </recommendedName>
</protein>
<proteinExistence type="inferred from homology"/>
<dbReference type="KEGG" id="acm:AciX9_1584"/>
<dbReference type="Gene3D" id="3.30.1330.60">
    <property type="entry name" value="OmpA-like domain"/>
    <property type="match status" value="1"/>
</dbReference>
<dbReference type="CDD" id="cd07185">
    <property type="entry name" value="OmpA_C-like"/>
    <property type="match status" value="1"/>
</dbReference>
<keyword evidence="4" id="KW-0564">Palmitate</keyword>
<organism evidence="11">
    <name type="scientific">Granulicella tundricola (strain ATCC BAA-1859 / DSM 23138 / MP5ACTX9)</name>
    <dbReference type="NCBI Taxonomy" id="1198114"/>
    <lineage>
        <taxon>Bacteria</taxon>
        <taxon>Pseudomonadati</taxon>
        <taxon>Acidobacteriota</taxon>
        <taxon>Terriglobia</taxon>
        <taxon>Terriglobales</taxon>
        <taxon>Acidobacteriaceae</taxon>
        <taxon>Granulicella</taxon>
    </lineage>
</organism>
<dbReference type="PaxDb" id="1198114-AciX9_1584"/>
<dbReference type="GO" id="GO:0009279">
    <property type="term" value="C:cell outer membrane"/>
    <property type="evidence" value="ECO:0007669"/>
    <property type="project" value="UniProtKB-SubCell"/>
</dbReference>
<evidence type="ECO:0000256" key="8">
    <source>
        <dbReference type="PROSITE-ProRule" id="PRU00473"/>
    </source>
</evidence>
<dbReference type="STRING" id="1198114.AciX9_1584"/>
<feature type="domain" description="OmpA-like" evidence="9">
    <location>
        <begin position="166"/>
        <end position="281"/>
    </location>
</feature>
<dbReference type="SUPFAM" id="SSF103088">
    <property type="entry name" value="OmpA-like"/>
    <property type="match status" value="1"/>
</dbReference>
<dbReference type="PRINTS" id="PR01021">
    <property type="entry name" value="OMPADOMAIN"/>
</dbReference>
<dbReference type="PROSITE" id="PS51123">
    <property type="entry name" value="OMPA_2"/>
    <property type="match status" value="1"/>
</dbReference>
<sequence>MTSLLTLNKHNTEPKTLNFSKHSALRTLTLLAIAGTSLSLVTGCHKKNSGIDPSSLGPTNTTDNTPIPAPTATITADPLAIDLGQTVVLNWRTMNASSVSIDGIGQVNVNGTQTVSPSNSTNFHLVAKGDGGTTEANVRVTVRTSSVPVGGTTSGLDAAANGGNVTDAAFHAAVQDVFFDYDSIELRPDGQTAAVQAATYMSQHPNLHILVGGYCDERGSAEYNLALGENRANAAKTALVNAGVAANRIRTISYGKEKQFCTEANEACWQQNRRAQFSIDR</sequence>
<evidence type="ECO:0000256" key="6">
    <source>
        <dbReference type="ARBA" id="ARBA00023288"/>
    </source>
</evidence>
<dbReference type="Pfam" id="PF00691">
    <property type="entry name" value="OmpA"/>
    <property type="match status" value="1"/>
</dbReference>
<evidence type="ECO:0000256" key="1">
    <source>
        <dbReference type="ARBA" id="ARBA00004442"/>
    </source>
</evidence>
<evidence type="ECO:0000256" key="2">
    <source>
        <dbReference type="ARBA" id="ARBA00022729"/>
    </source>
</evidence>
<keyword evidence="5" id="KW-0998">Cell outer membrane</keyword>
<reference evidence="11" key="1">
    <citation type="submission" date="2011-01" db="EMBL/GenBank/DDBJ databases">
        <title>Complete sequence of chromosome of Acidobacterium sp. MP5ACTX9.</title>
        <authorList>
            <consortium name="US DOE Joint Genome Institute"/>
            <person name="Lucas S."/>
            <person name="Copeland A."/>
            <person name="Lapidus A."/>
            <person name="Cheng J.-F."/>
            <person name="Goodwin L."/>
            <person name="Pitluck S."/>
            <person name="Teshima H."/>
            <person name="Detter J.C."/>
            <person name="Han C."/>
            <person name="Tapia R."/>
            <person name="Land M."/>
            <person name="Hauser L."/>
            <person name="Kyrpides N."/>
            <person name="Ivanova N."/>
            <person name="Ovchinnikova G."/>
            <person name="Pagani I."/>
            <person name="Rawat S.R."/>
            <person name="Mannisto M."/>
            <person name="Haggblom M.M."/>
            <person name="Woyke T."/>
        </authorList>
    </citation>
    <scope>NUCLEOTIDE SEQUENCE [LARGE SCALE GENOMIC DNA]</scope>
    <source>
        <strain evidence="11">MP5ACTX9</strain>
    </source>
</reference>
<dbReference type="AlphaFoldDB" id="E8WXM1"/>